<gene>
    <name evidence="4" type="ORF">Metlim_2855</name>
</gene>
<dbReference type="Gene3D" id="1.10.3210.10">
    <property type="entry name" value="Hypothetical protein af1432"/>
    <property type="match status" value="1"/>
</dbReference>
<dbReference type="SUPFAM" id="SSF50249">
    <property type="entry name" value="Nucleic acid-binding proteins"/>
    <property type="match status" value="1"/>
</dbReference>
<dbReference type="RefSeq" id="WP_004079608.1">
    <property type="nucleotide sequence ID" value="NZ_CM001436.1"/>
</dbReference>
<feature type="domain" description="HD" evidence="3">
    <location>
        <begin position="169"/>
        <end position="286"/>
    </location>
</feature>
<feature type="compositionally biased region" description="Basic and acidic residues" evidence="2">
    <location>
        <begin position="327"/>
        <end position="346"/>
    </location>
</feature>
<dbReference type="Pfam" id="PF01966">
    <property type="entry name" value="HD"/>
    <property type="match status" value="1"/>
</dbReference>
<dbReference type="Gene3D" id="2.40.50.140">
    <property type="entry name" value="Nucleic acid-binding proteins"/>
    <property type="match status" value="1"/>
</dbReference>
<dbReference type="AlphaFoldDB" id="H1YXF2"/>
<dbReference type="PANTHER" id="PTHR37294">
    <property type="entry name" value="3'-5' EXORIBONUCLEASE YHAM"/>
    <property type="match status" value="1"/>
</dbReference>
<protein>
    <submittedName>
        <fullName evidence="4">Metal dependent phosphohydrolase</fullName>
    </submittedName>
</protein>
<name>H1YXF2_9EURY</name>
<dbReference type="SMART" id="SM00471">
    <property type="entry name" value="HDc"/>
    <property type="match status" value="1"/>
</dbReference>
<dbReference type="NCBIfam" id="TIGR00277">
    <property type="entry name" value="HDIG"/>
    <property type="match status" value="1"/>
</dbReference>
<dbReference type="STRING" id="937775.Metlim_2855"/>
<dbReference type="GO" id="GO:0031125">
    <property type="term" value="P:rRNA 3'-end processing"/>
    <property type="evidence" value="ECO:0007669"/>
    <property type="project" value="TreeGrafter"/>
</dbReference>
<dbReference type="InParanoid" id="H1YXF2"/>
<dbReference type="CDD" id="cd00077">
    <property type="entry name" value="HDc"/>
    <property type="match status" value="1"/>
</dbReference>
<accession>H1YXF2</accession>
<dbReference type="HOGENOM" id="CLU_056349_2_0_2"/>
<evidence type="ECO:0000256" key="1">
    <source>
        <dbReference type="ARBA" id="ARBA00022801"/>
    </source>
</evidence>
<evidence type="ECO:0000256" key="2">
    <source>
        <dbReference type="SAM" id="MobiDB-lite"/>
    </source>
</evidence>
<sequence>MKNIYIEEITVGQKIDSLFLIENPSIKSKTGGLFITCTISDRTGTRDCKIWGNRGSSEEEIERYYELIVEGNIYRIAGEVREYNGAMEIHVNSGIEFLAYTENENNLNIRDYIYSPVDPDETKKKLEKHISGIKDSGIRKIVREAIKTSDGFYEKPAAKKNHHAYYGGLAHHTLEVVEIAAGITDSLPGIDIDRDIVIAGALIHDIGKADTFEKSGISYKPCPAYSLIGHISPAIERISKFRTYTDEDAFYHLLHIIQSHHGTYGDVLPQSTEAWTVHHADNISAMLNEVSSTLKDIKEGEFGWCKPVNSNLYRFHKKRDSVTGRTIKPDDKSPAHNKEEPDDNKPNKGQSSLF</sequence>
<dbReference type="InterPro" id="IPR004365">
    <property type="entry name" value="NA-bd_OB_tRNA"/>
</dbReference>
<evidence type="ECO:0000313" key="5">
    <source>
        <dbReference type="Proteomes" id="UP000005741"/>
    </source>
</evidence>
<organism evidence="4 5">
    <name type="scientific">Methanoplanus limicola DSM 2279</name>
    <dbReference type="NCBI Taxonomy" id="937775"/>
    <lineage>
        <taxon>Archaea</taxon>
        <taxon>Methanobacteriati</taxon>
        <taxon>Methanobacteriota</taxon>
        <taxon>Stenosarchaea group</taxon>
        <taxon>Methanomicrobia</taxon>
        <taxon>Methanomicrobiales</taxon>
        <taxon>Methanomicrobiaceae</taxon>
        <taxon>Methanoplanus</taxon>
    </lineage>
</organism>
<dbReference type="InterPro" id="IPR003607">
    <property type="entry name" value="HD/PDEase_dom"/>
</dbReference>
<keyword evidence="5" id="KW-1185">Reference proteome</keyword>
<dbReference type="InterPro" id="IPR012340">
    <property type="entry name" value="NA-bd_OB-fold"/>
</dbReference>
<dbReference type="OrthoDB" id="114744at2157"/>
<dbReference type="InterPro" id="IPR006674">
    <property type="entry name" value="HD_domain"/>
</dbReference>
<feature type="region of interest" description="Disordered" evidence="2">
    <location>
        <begin position="321"/>
        <end position="354"/>
    </location>
</feature>
<keyword evidence="1 4" id="KW-0378">Hydrolase</keyword>
<dbReference type="Proteomes" id="UP000005741">
    <property type="component" value="Chromosome"/>
</dbReference>
<evidence type="ECO:0000313" key="4">
    <source>
        <dbReference type="EMBL" id="EHQ36889.1"/>
    </source>
</evidence>
<dbReference type="EMBL" id="CM001436">
    <property type="protein sequence ID" value="EHQ36889.1"/>
    <property type="molecule type" value="Genomic_DNA"/>
</dbReference>
<dbReference type="InterPro" id="IPR050798">
    <property type="entry name" value="YhaM_exoribonuc/phosphodiest"/>
</dbReference>
<dbReference type="GO" id="GO:0016787">
    <property type="term" value="F:hydrolase activity"/>
    <property type="evidence" value="ECO:0007669"/>
    <property type="project" value="UniProtKB-KW"/>
</dbReference>
<dbReference type="Pfam" id="PF01336">
    <property type="entry name" value="tRNA_anti-codon"/>
    <property type="match status" value="1"/>
</dbReference>
<dbReference type="GO" id="GO:0003676">
    <property type="term" value="F:nucleic acid binding"/>
    <property type="evidence" value="ECO:0007669"/>
    <property type="project" value="InterPro"/>
</dbReference>
<proteinExistence type="predicted"/>
<reference evidence="4 5" key="1">
    <citation type="submission" date="2011-10" db="EMBL/GenBank/DDBJ databases">
        <title>The Improved High-Quality Draft genome of Methanoplanus limicola DSM 2279.</title>
        <authorList>
            <consortium name="US DOE Joint Genome Institute (JGI-PGF)"/>
            <person name="Lucas S."/>
            <person name="Copeland A."/>
            <person name="Lapidus A."/>
            <person name="Glavina del Rio T."/>
            <person name="Dalin E."/>
            <person name="Tice H."/>
            <person name="Bruce D."/>
            <person name="Goodwin L."/>
            <person name="Pitluck S."/>
            <person name="Peters L."/>
            <person name="Mikhailova N."/>
            <person name="Lu M."/>
            <person name="Kyrpides N."/>
            <person name="Mavromatis K."/>
            <person name="Ivanova N."/>
            <person name="Markowitz V."/>
            <person name="Cheng J.-F."/>
            <person name="Hugenholtz P."/>
            <person name="Woyke T."/>
            <person name="Wu D."/>
            <person name="Wirth R."/>
            <person name="Brambilla E.-M."/>
            <person name="Klenk H.-P."/>
            <person name="Eisen J.A."/>
        </authorList>
    </citation>
    <scope>NUCLEOTIDE SEQUENCE [LARGE SCALE GENOMIC DNA]</scope>
    <source>
        <strain evidence="4 5">DSM 2279</strain>
    </source>
</reference>
<dbReference type="SUPFAM" id="SSF109604">
    <property type="entry name" value="HD-domain/PDEase-like"/>
    <property type="match status" value="1"/>
</dbReference>
<evidence type="ECO:0000259" key="3">
    <source>
        <dbReference type="PROSITE" id="PS51831"/>
    </source>
</evidence>
<dbReference type="PROSITE" id="PS51831">
    <property type="entry name" value="HD"/>
    <property type="match status" value="1"/>
</dbReference>
<dbReference type="InterPro" id="IPR006675">
    <property type="entry name" value="HDIG_dom"/>
</dbReference>
<dbReference type="PANTHER" id="PTHR37294:SF1">
    <property type="entry name" value="3'-5' EXORIBONUCLEASE YHAM"/>
    <property type="match status" value="1"/>
</dbReference>